<protein>
    <submittedName>
        <fullName evidence="1">Uncharacterized protein</fullName>
    </submittedName>
</protein>
<accession>A0A8A0RQ34</accession>
<dbReference type="KEGG" id="kme:H0A61_02006"/>
<organism evidence="1 2">
    <name type="scientific">Koleobacter methoxysyntrophicus</name>
    <dbReference type="NCBI Taxonomy" id="2751313"/>
    <lineage>
        <taxon>Bacteria</taxon>
        <taxon>Bacillati</taxon>
        <taxon>Bacillota</taxon>
        <taxon>Clostridia</taxon>
        <taxon>Koleobacterales</taxon>
        <taxon>Koleobacteraceae</taxon>
        <taxon>Koleobacter</taxon>
    </lineage>
</organism>
<proteinExistence type="predicted"/>
<dbReference type="AlphaFoldDB" id="A0A8A0RQ34"/>
<evidence type="ECO:0000313" key="2">
    <source>
        <dbReference type="Proteomes" id="UP000662904"/>
    </source>
</evidence>
<reference evidence="1" key="1">
    <citation type="submission" date="2020-07" db="EMBL/GenBank/DDBJ databases">
        <title>Koleobacter methoxysyntrophicus gen. nov., sp. nov., a novel anaerobic bacterium isolated from deep subsurface oil field and proposal of Koleobacterales ord. nov. in the phylum Firmicutes.</title>
        <authorList>
            <person name="Sakamoto S."/>
            <person name="Tamaki H."/>
        </authorList>
    </citation>
    <scope>NUCLEOTIDE SEQUENCE</scope>
    <source>
        <strain evidence="1">NRmbB1</strain>
    </source>
</reference>
<dbReference type="EMBL" id="CP059066">
    <property type="protein sequence ID" value="QSQ09629.1"/>
    <property type="molecule type" value="Genomic_DNA"/>
</dbReference>
<dbReference type="Proteomes" id="UP000662904">
    <property type="component" value="Chromosome"/>
</dbReference>
<evidence type="ECO:0000313" key="1">
    <source>
        <dbReference type="EMBL" id="QSQ09629.1"/>
    </source>
</evidence>
<sequence length="37" mass="4291">MRLELSMEKTLRLKIAEKALEALSTPIQGQTIFEWKS</sequence>
<keyword evidence="2" id="KW-1185">Reference proteome</keyword>
<gene>
    <name evidence="1" type="ORF">H0A61_02006</name>
</gene>
<name>A0A8A0RQ34_9FIRM</name>